<evidence type="ECO:0000313" key="1">
    <source>
        <dbReference type="EMBL" id="PWB97686.1"/>
    </source>
</evidence>
<proteinExistence type="predicted"/>
<dbReference type="Proteomes" id="UP000244978">
    <property type="component" value="Unassembled WGS sequence"/>
</dbReference>
<dbReference type="AlphaFoldDB" id="A0A2U1T1E4"/>
<reference evidence="2" key="1">
    <citation type="submission" date="2018-04" db="EMBL/GenBank/DDBJ databases">
        <authorList>
            <person name="Liu S."/>
            <person name="Wang Z."/>
            <person name="Li J."/>
        </authorList>
    </citation>
    <scope>NUCLEOTIDE SEQUENCE [LARGE SCALE GENOMIC DNA]</scope>
    <source>
        <strain evidence="2">S1194</strain>
    </source>
</reference>
<name>A0A2U1T1E4_9MICO</name>
<accession>A0A2U1T1E4</accession>
<keyword evidence="2" id="KW-1185">Reference proteome</keyword>
<gene>
    <name evidence="1" type="ORF">DF220_07470</name>
</gene>
<dbReference type="EMBL" id="QEEX01000001">
    <property type="protein sequence ID" value="PWB97686.1"/>
    <property type="molecule type" value="Genomic_DNA"/>
</dbReference>
<comment type="caution">
    <text evidence="1">The sequence shown here is derived from an EMBL/GenBank/DDBJ whole genome shotgun (WGS) entry which is preliminary data.</text>
</comment>
<sequence>MFVALFAVGSAIGRGIGPDAAASDGQGSQSLGPGFYAWSELKGGECLEPFDSVWAEEFTVVECGDPHTAQLLHRGEVGPEVTVYLDAEGWQGLAPTLCDAETLLDFDAAAELSDLTWQLSYAGDATEWANGDRGYSCFVTRSSGDKLDASLLAKQ</sequence>
<protein>
    <submittedName>
        <fullName evidence="1">Uncharacterized protein</fullName>
    </submittedName>
</protein>
<organism evidence="1 2">
    <name type="scientific">Homoserinimonas hongtaonis</name>
    <dbReference type="NCBI Taxonomy" id="2079791"/>
    <lineage>
        <taxon>Bacteria</taxon>
        <taxon>Bacillati</taxon>
        <taxon>Actinomycetota</taxon>
        <taxon>Actinomycetes</taxon>
        <taxon>Micrococcales</taxon>
        <taxon>Microbacteriaceae</taxon>
        <taxon>Homoserinimonas</taxon>
    </lineage>
</organism>
<evidence type="ECO:0000313" key="2">
    <source>
        <dbReference type="Proteomes" id="UP000244978"/>
    </source>
</evidence>